<accession>A0A645IQM7</accession>
<protein>
    <submittedName>
        <fullName evidence="1">Uncharacterized protein</fullName>
    </submittedName>
</protein>
<comment type="caution">
    <text evidence="1">The sequence shown here is derived from an EMBL/GenBank/DDBJ whole genome shotgun (WGS) entry which is preliminary data.</text>
</comment>
<evidence type="ECO:0000313" key="1">
    <source>
        <dbReference type="EMBL" id="MPN52639.1"/>
    </source>
</evidence>
<dbReference type="AlphaFoldDB" id="A0A645IQM7"/>
<name>A0A645IQM7_9ZZZZ</name>
<dbReference type="EMBL" id="VSSQ01118940">
    <property type="protein sequence ID" value="MPN52639.1"/>
    <property type="molecule type" value="Genomic_DNA"/>
</dbReference>
<organism evidence="1">
    <name type="scientific">bioreactor metagenome</name>
    <dbReference type="NCBI Taxonomy" id="1076179"/>
    <lineage>
        <taxon>unclassified sequences</taxon>
        <taxon>metagenomes</taxon>
        <taxon>ecological metagenomes</taxon>
    </lineage>
</organism>
<gene>
    <name evidence="1" type="ORF">SDC9_200301</name>
</gene>
<proteinExistence type="predicted"/>
<sequence>MQPRTLDGDVDFAAGQRRDRDVFVVELEQTQEIDKIALDETQRTQIGQLGILKAQLAQRTDLFADFIDVRSQLHARVAAFETVLHLRTRKLMQHHLHHREFVQVGV</sequence>
<reference evidence="1" key="1">
    <citation type="submission" date="2019-08" db="EMBL/GenBank/DDBJ databases">
        <authorList>
            <person name="Kucharzyk K."/>
            <person name="Murdoch R.W."/>
            <person name="Higgins S."/>
            <person name="Loffler F."/>
        </authorList>
    </citation>
    <scope>NUCLEOTIDE SEQUENCE</scope>
</reference>